<evidence type="ECO:0000256" key="1">
    <source>
        <dbReference type="ARBA" id="ARBA00011073"/>
    </source>
</evidence>
<dbReference type="OMA" id="CFDHAIA"/>
<dbReference type="PANTHER" id="PTHR10795">
    <property type="entry name" value="PROPROTEIN CONVERTASE SUBTILISIN/KEXIN"/>
    <property type="match status" value="1"/>
</dbReference>
<evidence type="ECO:0008006" key="5">
    <source>
        <dbReference type="Google" id="ProtNLM"/>
    </source>
</evidence>
<comment type="similarity">
    <text evidence="1">Belongs to the peptidase S8 family.</text>
</comment>
<reference evidence="4" key="1">
    <citation type="journal article" date="2013" name="Science">
        <title>The Amborella genome and the evolution of flowering plants.</title>
        <authorList>
            <consortium name="Amborella Genome Project"/>
        </authorList>
    </citation>
    <scope>NUCLEOTIDE SEQUENCE [LARGE SCALE GENOMIC DNA]</scope>
</reference>
<dbReference type="Gramene" id="ERN08676">
    <property type="protein sequence ID" value="ERN08676"/>
    <property type="gene ID" value="AMTR_s00017p00216820"/>
</dbReference>
<sequence>MDQAIADGVDIRSLSLGFDQKLYYDDVIGEFSAVEKGIFVACAAENDVPSPTYTYNGAPWIMTVGGSETGALPGQ</sequence>
<name>W1PLY6_AMBTC</name>
<dbReference type="Gene3D" id="3.40.50.200">
    <property type="entry name" value="Peptidase S8/S53 domain"/>
    <property type="match status" value="1"/>
</dbReference>
<dbReference type="EMBL" id="KI393256">
    <property type="protein sequence ID" value="ERN08676.1"/>
    <property type="molecule type" value="Genomic_DNA"/>
</dbReference>
<dbReference type="GO" id="GO:0004252">
    <property type="term" value="F:serine-type endopeptidase activity"/>
    <property type="evidence" value="ECO:0007669"/>
    <property type="project" value="InterPro"/>
</dbReference>
<dbReference type="Proteomes" id="UP000017836">
    <property type="component" value="Unassembled WGS sequence"/>
</dbReference>
<dbReference type="InterPro" id="IPR036852">
    <property type="entry name" value="Peptidase_S8/S53_dom_sf"/>
</dbReference>
<dbReference type="STRING" id="13333.W1PLY6"/>
<dbReference type="SUPFAM" id="SSF52743">
    <property type="entry name" value="Subtilisin-like"/>
    <property type="match status" value="1"/>
</dbReference>
<evidence type="ECO:0000313" key="3">
    <source>
        <dbReference type="EMBL" id="ERN08676.1"/>
    </source>
</evidence>
<dbReference type="AlphaFoldDB" id="W1PLY6"/>
<dbReference type="InterPro" id="IPR045051">
    <property type="entry name" value="SBT"/>
</dbReference>
<evidence type="ECO:0000313" key="4">
    <source>
        <dbReference type="Proteomes" id="UP000017836"/>
    </source>
</evidence>
<organism evidence="3 4">
    <name type="scientific">Amborella trichopoda</name>
    <dbReference type="NCBI Taxonomy" id="13333"/>
    <lineage>
        <taxon>Eukaryota</taxon>
        <taxon>Viridiplantae</taxon>
        <taxon>Streptophyta</taxon>
        <taxon>Embryophyta</taxon>
        <taxon>Tracheophyta</taxon>
        <taxon>Spermatophyta</taxon>
        <taxon>Magnoliopsida</taxon>
        <taxon>Amborellales</taxon>
        <taxon>Amborellaceae</taxon>
        <taxon>Amborella</taxon>
    </lineage>
</organism>
<gene>
    <name evidence="3" type="ORF">AMTR_s00017p00216820</name>
</gene>
<protein>
    <recommendedName>
        <fullName evidence="5">Peptidase S8/S53 domain-containing protein</fullName>
    </recommendedName>
</protein>
<keyword evidence="2" id="KW-0732">Signal</keyword>
<accession>W1PLY6</accession>
<dbReference type="HOGENOM" id="CLU_2674374_0_0_1"/>
<evidence type="ECO:0000256" key="2">
    <source>
        <dbReference type="ARBA" id="ARBA00022729"/>
    </source>
</evidence>
<dbReference type="GO" id="GO:0006508">
    <property type="term" value="P:proteolysis"/>
    <property type="evidence" value="ECO:0007669"/>
    <property type="project" value="InterPro"/>
</dbReference>
<keyword evidence="4" id="KW-1185">Reference proteome</keyword>
<proteinExistence type="inferred from homology"/>